<dbReference type="GO" id="GO:0016020">
    <property type="term" value="C:membrane"/>
    <property type="evidence" value="ECO:0007669"/>
    <property type="project" value="UniProtKB-SubCell"/>
</dbReference>
<sequence length="116" mass="11334">MSVATVLLVVVSVVLGATGLLKLVAATPMRERAQHLGYPVAAFRAAGALELLGVAGLWVGRAASGPLATTALVALLVLMAGAVVSHLRVGDGIAAVAPALVVAALLVALLALGVAP</sequence>
<evidence type="ECO:0008006" key="8">
    <source>
        <dbReference type="Google" id="ProtNLM"/>
    </source>
</evidence>
<evidence type="ECO:0000256" key="1">
    <source>
        <dbReference type="ARBA" id="ARBA00004141"/>
    </source>
</evidence>
<evidence type="ECO:0000256" key="3">
    <source>
        <dbReference type="ARBA" id="ARBA00022989"/>
    </source>
</evidence>
<dbReference type="PATRIC" id="fig|2041.4.peg.3032"/>
<dbReference type="KEGG" id="aer:AERYTH_14535"/>
<feature type="transmembrane region" description="Helical" evidence="5">
    <location>
        <begin position="93"/>
        <end position="115"/>
    </location>
</feature>
<dbReference type="EMBL" id="CP011502">
    <property type="protein sequence ID" value="ALX05825.1"/>
    <property type="molecule type" value="Genomic_DNA"/>
</dbReference>
<dbReference type="STRING" id="2041.AERYTH_14535"/>
<evidence type="ECO:0000313" key="7">
    <source>
        <dbReference type="Proteomes" id="UP000067689"/>
    </source>
</evidence>
<dbReference type="Pfam" id="PF13564">
    <property type="entry name" value="DoxX_2"/>
    <property type="match status" value="1"/>
</dbReference>
<evidence type="ECO:0000256" key="5">
    <source>
        <dbReference type="SAM" id="Phobius"/>
    </source>
</evidence>
<keyword evidence="7" id="KW-1185">Reference proteome</keyword>
<protein>
    <recommendedName>
        <fullName evidence="8">Invasion protein</fullName>
    </recommendedName>
</protein>
<organism evidence="6 7">
    <name type="scientific">Aeromicrobium erythreum</name>
    <dbReference type="NCBI Taxonomy" id="2041"/>
    <lineage>
        <taxon>Bacteria</taxon>
        <taxon>Bacillati</taxon>
        <taxon>Actinomycetota</taxon>
        <taxon>Actinomycetes</taxon>
        <taxon>Propionibacteriales</taxon>
        <taxon>Nocardioidaceae</taxon>
        <taxon>Aeromicrobium</taxon>
    </lineage>
</organism>
<keyword evidence="3 5" id="KW-1133">Transmembrane helix</keyword>
<accession>A0A0U4BL25</accession>
<reference evidence="6 7" key="1">
    <citation type="journal article" date="1991" name="Int. J. Syst. Bacteriol.">
        <title>Description of the erythromycin-producing bacterium Arthrobacter sp. strain NRRL B-3381 as Aeromicrobium erythreum gen. nov., sp. nov.</title>
        <authorList>
            <person name="Miller E.S."/>
            <person name="Woese C.R."/>
            <person name="Brenner S."/>
        </authorList>
    </citation>
    <scope>NUCLEOTIDE SEQUENCE [LARGE SCALE GENOMIC DNA]</scope>
    <source>
        <strain evidence="6 7">AR18</strain>
    </source>
</reference>
<evidence type="ECO:0000256" key="4">
    <source>
        <dbReference type="ARBA" id="ARBA00023136"/>
    </source>
</evidence>
<evidence type="ECO:0000313" key="6">
    <source>
        <dbReference type="EMBL" id="ALX05825.1"/>
    </source>
</evidence>
<dbReference type="AlphaFoldDB" id="A0A0U4BL25"/>
<keyword evidence="4 5" id="KW-0472">Membrane</keyword>
<comment type="subcellular location">
    <subcellularLocation>
        <location evidence="1">Membrane</location>
        <topology evidence="1">Multi-pass membrane protein</topology>
    </subcellularLocation>
</comment>
<proteinExistence type="predicted"/>
<evidence type="ECO:0000256" key="2">
    <source>
        <dbReference type="ARBA" id="ARBA00022692"/>
    </source>
</evidence>
<dbReference type="Proteomes" id="UP000067689">
    <property type="component" value="Chromosome"/>
</dbReference>
<feature type="transmembrane region" description="Helical" evidence="5">
    <location>
        <begin position="67"/>
        <end position="87"/>
    </location>
</feature>
<name>A0A0U4BL25_9ACTN</name>
<gene>
    <name evidence="6" type="ORF">AERYTH_14535</name>
</gene>
<keyword evidence="2 5" id="KW-0812">Transmembrane</keyword>
<feature type="transmembrane region" description="Helical" evidence="5">
    <location>
        <begin position="36"/>
        <end position="60"/>
    </location>
</feature>
<dbReference type="RefSeq" id="WP_236749889.1">
    <property type="nucleotide sequence ID" value="NZ_CP011502.1"/>
</dbReference>
<dbReference type="InterPro" id="IPR032808">
    <property type="entry name" value="DoxX"/>
</dbReference>